<dbReference type="OrthoDB" id="235784at2"/>
<dbReference type="SUPFAM" id="SSF56281">
    <property type="entry name" value="Metallo-hydrolase/oxidoreductase"/>
    <property type="match status" value="1"/>
</dbReference>
<evidence type="ECO:0000259" key="1">
    <source>
        <dbReference type="SMART" id="SM00849"/>
    </source>
</evidence>
<dbReference type="InterPro" id="IPR001279">
    <property type="entry name" value="Metallo-B-lactamas"/>
</dbReference>
<dbReference type="PANTHER" id="PTHR42951">
    <property type="entry name" value="METALLO-BETA-LACTAMASE DOMAIN-CONTAINING"/>
    <property type="match status" value="1"/>
</dbReference>
<dbReference type="PANTHER" id="PTHR42951:SF17">
    <property type="entry name" value="METALLO-BETA-LACTAMASE DOMAIN-CONTAINING PROTEIN"/>
    <property type="match status" value="1"/>
</dbReference>
<evidence type="ECO:0000313" key="3">
    <source>
        <dbReference type="Proteomes" id="UP000198847"/>
    </source>
</evidence>
<dbReference type="STRING" id="112903.SAMN04490178_107120"/>
<dbReference type="EMBL" id="FODY01000007">
    <property type="protein sequence ID" value="SEO94788.1"/>
    <property type="molecule type" value="Genomic_DNA"/>
</dbReference>
<organism evidence="2 3">
    <name type="scientific">Propionispora vibrioides</name>
    <dbReference type="NCBI Taxonomy" id="112903"/>
    <lineage>
        <taxon>Bacteria</taxon>
        <taxon>Bacillati</taxon>
        <taxon>Bacillota</taxon>
        <taxon>Negativicutes</taxon>
        <taxon>Selenomonadales</taxon>
        <taxon>Sporomusaceae</taxon>
        <taxon>Propionispora</taxon>
    </lineage>
</organism>
<gene>
    <name evidence="2" type="ORF">SAMN04490178_107120</name>
</gene>
<dbReference type="InterPro" id="IPR036866">
    <property type="entry name" value="RibonucZ/Hydroxyglut_hydro"/>
</dbReference>
<reference evidence="2 3" key="1">
    <citation type="submission" date="2016-10" db="EMBL/GenBank/DDBJ databases">
        <authorList>
            <person name="de Groot N.N."/>
        </authorList>
    </citation>
    <scope>NUCLEOTIDE SEQUENCE [LARGE SCALE GENOMIC DNA]</scope>
    <source>
        <strain evidence="2 3">DSM 13305</strain>
    </source>
</reference>
<accession>A0A1H8TWK5</accession>
<dbReference type="AlphaFoldDB" id="A0A1H8TWK5"/>
<dbReference type="InterPro" id="IPR050855">
    <property type="entry name" value="NDM-1-like"/>
</dbReference>
<dbReference type="Gene3D" id="3.60.15.10">
    <property type="entry name" value="Ribonuclease Z/Hydroxyacylglutathione hydrolase-like"/>
    <property type="match status" value="1"/>
</dbReference>
<protein>
    <submittedName>
        <fullName evidence="2">Glyoxylase, beta-lactamase superfamily II</fullName>
    </submittedName>
</protein>
<name>A0A1H8TWK5_9FIRM</name>
<sequence length="220" mass="23635">MTEIHTLVLGFANALLVRERGLLLVDTGIHVDETRYAAEFARLGLQARDIQLIVVTHGHADHYGQAALLKTMTGAPLLCHEKAAPLLRNGGHAPAVARNELGEKVLKMLRPNLPLVAAPVEPDIIMTGEEFDLGDYGIDGRAVYTPGHTDCSISVVLASGQALVGDILVPSPFTGEPCLAYFATDEQRLLTSVRHLLSQASLFYGGHGGPFTKDQVLKLL</sequence>
<proteinExistence type="predicted"/>
<dbReference type="SMART" id="SM00849">
    <property type="entry name" value="Lactamase_B"/>
    <property type="match status" value="1"/>
</dbReference>
<keyword evidence="3" id="KW-1185">Reference proteome</keyword>
<dbReference type="Proteomes" id="UP000198847">
    <property type="component" value="Unassembled WGS sequence"/>
</dbReference>
<dbReference type="RefSeq" id="WP_091745554.1">
    <property type="nucleotide sequence ID" value="NZ_FODY01000007.1"/>
</dbReference>
<evidence type="ECO:0000313" key="2">
    <source>
        <dbReference type="EMBL" id="SEO94788.1"/>
    </source>
</evidence>
<feature type="domain" description="Metallo-beta-lactamase" evidence="1">
    <location>
        <begin position="11"/>
        <end position="207"/>
    </location>
</feature>
<dbReference type="Pfam" id="PF00753">
    <property type="entry name" value="Lactamase_B"/>
    <property type="match status" value="1"/>
</dbReference>